<feature type="compositionally biased region" description="Low complexity" evidence="1">
    <location>
        <begin position="21"/>
        <end position="35"/>
    </location>
</feature>
<organism evidence="2 3">
    <name type="scientific">Stephanodiscus triporus</name>
    <dbReference type="NCBI Taxonomy" id="2934178"/>
    <lineage>
        <taxon>Eukaryota</taxon>
        <taxon>Sar</taxon>
        <taxon>Stramenopiles</taxon>
        <taxon>Ochrophyta</taxon>
        <taxon>Bacillariophyta</taxon>
        <taxon>Coscinodiscophyceae</taxon>
        <taxon>Thalassiosirophycidae</taxon>
        <taxon>Stephanodiscales</taxon>
        <taxon>Stephanodiscaceae</taxon>
        <taxon>Stephanodiscus</taxon>
    </lineage>
</organism>
<feature type="region of interest" description="Disordered" evidence="1">
    <location>
        <begin position="265"/>
        <end position="305"/>
    </location>
</feature>
<keyword evidence="3" id="KW-1185">Reference proteome</keyword>
<reference evidence="2 3" key="1">
    <citation type="submission" date="2024-10" db="EMBL/GenBank/DDBJ databases">
        <title>Updated reference genomes for cyclostephanoid diatoms.</title>
        <authorList>
            <person name="Roberts W.R."/>
            <person name="Alverson A.J."/>
        </authorList>
    </citation>
    <scope>NUCLEOTIDE SEQUENCE [LARGE SCALE GENOMIC DNA]</scope>
    <source>
        <strain evidence="2 3">AJA276-08</strain>
    </source>
</reference>
<feature type="region of interest" description="Disordered" evidence="1">
    <location>
        <begin position="95"/>
        <end position="122"/>
    </location>
</feature>
<name>A0ABD3MGR2_9STRA</name>
<evidence type="ECO:0000313" key="3">
    <source>
        <dbReference type="Proteomes" id="UP001530315"/>
    </source>
</evidence>
<gene>
    <name evidence="2" type="ORF">ACHAW5_006487</name>
</gene>
<evidence type="ECO:0000313" key="2">
    <source>
        <dbReference type="EMBL" id="KAL3761981.1"/>
    </source>
</evidence>
<feature type="region of interest" description="Disordered" evidence="1">
    <location>
        <begin position="14"/>
        <end position="35"/>
    </location>
</feature>
<protein>
    <submittedName>
        <fullName evidence="2">Uncharacterized protein</fullName>
    </submittedName>
</protein>
<evidence type="ECO:0000256" key="1">
    <source>
        <dbReference type="SAM" id="MobiDB-lite"/>
    </source>
</evidence>
<comment type="caution">
    <text evidence="2">The sequence shown here is derived from an EMBL/GenBank/DDBJ whole genome shotgun (WGS) entry which is preliminary data.</text>
</comment>
<feature type="compositionally biased region" description="Gly residues" evidence="1">
    <location>
        <begin position="265"/>
        <end position="274"/>
    </location>
</feature>
<dbReference type="Proteomes" id="UP001530315">
    <property type="component" value="Unassembled WGS sequence"/>
</dbReference>
<feature type="compositionally biased region" description="Basic residues" evidence="1">
    <location>
        <begin position="278"/>
        <end position="289"/>
    </location>
</feature>
<dbReference type="EMBL" id="JALLAZ020001840">
    <property type="protein sequence ID" value="KAL3761981.1"/>
    <property type="molecule type" value="Genomic_DNA"/>
</dbReference>
<dbReference type="AlphaFoldDB" id="A0ABD3MGR2"/>
<accession>A0ABD3MGR2</accession>
<sequence length="871" mass="93201">MSIVALRLRYGSTRDDDDDATTTTRSSSSWSSWSSSSSCLIDTLVGSVRAVAGECARGHDGDDRDGRIRRAHGRAAARSIASCMTALPEAVLLTPMASSSSSSSSRDDGGGGGRRAPSAGPACLRAASRELRRVGTGRGGIDDGVGTGMDRAWNALLSSYADYRRDGDDDDDSVNARLLGFCDSWARHVAVPMKLVDVTVGSLASAYLRVEDESSSSGTDRRARGRERARAAAYQYLVSIFESASPSLTPEDVLAAALGVAGGGGGGGAGGGAGKNTSTRRRRGNKAKRRQEERLGGAASSHGGGLDAAEAELVARRNAACVAAAAAFGVSLADGSTAAEDRGLRHAATSSPRASTHGMCATAASAAASILPHLLYLERGDVVIDGETDRRWRLELFSAIATVLRRICASRRDIRVLAYEPLMILSASLSSVAVVSSEMERVAVDAICECVLSLAASCGYPLGYFDQLFDNNDEELEIERNDVRDVARSVCSLDRDCDIRIWDNASPSMLILERIVGACNTAIREAASVGHLPPETAVHILSALAKPLNKLGKVYRQQPSAFVCSIITMSMLALGSVCDQLNSSFDSRSISQMLPLSRLACMAVASLSPMLSSMAELIRVPSASDTDKEFPVTLICSIRCYLQHSILSTARIPELVAESTLKATRYDIKGAMRGSGGEDHVGCIALMRLSHESDELIDAIFEGYSAILHDLSSLHQGLKISELQRGVSVNYGLGVCPVSRRIILRVISRLAIYQMKVTKDEIGDGRAILHRLALAPLDEMKSLKDAPLSPEKLFRVCESAYDLSFFSPEVLADVFNNPLVLEVLFDCAIEGYSRLLVSSDVDALCHQVPKWDPVFSSIVSWVRKWLMLEFI</sequence>
<proteinExistence type="predicted"/>